<evidence type="ECO:0000313" key="3">
    <source>
        <dbReference type="EMBL" id="SEL88286.1"/>
    </source>
</evidence>
<keyword evidence="1" id="KW-0472">Membrane</keyword>
<protein>
    <submittedName>
        <fullName evidence="3">Uncharacterized protein</fullName>
    </submittedName>
</protein>
<feature type="transmembrane region" description="Helical" evidence="1">
    <location>
        <begin position="88"/>
        <end position="104"/>
    </location>
</feature>
<feature type="transmembrane region" description="Helical" evidence="1">
    <location>
        <begin position="35"/>
        <end position="53"/>
    </location>
</feature>
<gene>
    <name evidence="2" type="ORF">APU01nite_21970</name>
    <name evidence="3" type="ORF">SAMN04488100_11422</name>
</gene>
<proteinExistence type="predicted"/>
<accession>A0A1H7TV14</accession>
<feature type="transmembrane region" description="Helical" evidence="1">
    <location>
        <begin position="12"/>
        <end position="29"/>
    </location>
</feature>
<dbReference type="EMBL" id="BJUX01000036">
    <property type="protein sequence ID" value="GEK90158.1"/>
    <property type="molecule type" value="Genomic_DNA"/>
</dbReference>
<name>A0A1H7TV14_9LACT</name>
<evidence type="ECO:0000313" key="4">
    <source>
        <dbReference type="Proteomes" id="UP000198548"/>
    </source>
</evidence>
<evidence type="ECO:0000313" key="2">
    <source>
        <dbReference type="EMBL" id="GEK90158.1"/>
    </source>
</evidence>
<reference evidence="2 5" key="2">
    <citation type="submission" date="2019-07" db="EMBL/GenBank/DDBJ databases">
        <title>Whole genome shotgun sequence of Alkalibacterium putridalgicola NBRC 103243.</title>
        <authorList>
            <person name="Hosoyama A."/>
            <person name="Uohara A."/>
            <person name="Ohji S."/>
            <person name="Ichikawa N."/>
        </authorList>
    </citation>
    <scope>NUCLEOTIDE SEQUENCE [LARGE SCALE GENOMIC DNA]</scope>
    <source>
        <strain evidence="2 5">NBRC 103243</strain>
    </source>
</reference>
<evidence type="ECO:0000313" key="5">
    <source>
        <dbReference type="Proteomes" id="UP000321425"/>
    </source>
</evidence>
<dbReference type="Proteomes" id="UP000321425">
    <property type="component" value="Unassembled WGS sequence"/>
</dbReference>
<sequence>MLSIKQKNIVTAGYFILLVASLGFYSIYLNDNNESSSLFLWVALIGAGILGWKNTKFQGRKQLELICLELLCIANFLIFSFWDNEYGLNYFISGIIGAVMVVYIRHKKLN</sequence>
<keyword evidence="1" id="KW-1133">Transmembrane helix</keyword>
<dbReference type="EMBL" id="FOBL01000014">
    <property type="protein sequence ID" value="SEL88286.1"/>
    <property type="molecule type" value="Genomic_DNA"/>
</dbReference>
<keyword evidence="1" id="KW-0812">Transmembrane</keyword>
<organism evidence="3 4">
    <name type="scientific">Alkalibacterium putridalgicola</name>
    <dbReference type="NCBI Taxonomy" id="426703"/>
    <lineage>
        <taxon>Bacteria</taxon>
        <taxon>Bacillati</taxon>
        <taxon>Bacillota</taxon>
        <taxon>Bacilli</taxon>
        <taxon>Lactobacillales</taxon>
        <taxon>Carnobacteriaceae</taxon>
        <taxon>Alkalibacterium</taxon>
    </lineage>
</organism>
<dbReference type="RefSeq" id="WP_091488090.1">
    <property type="nucleotide sequence ID" value="NZ_BJUX01000036.1"/>
</dbReference>
<dbReference type="Proteomes" id="UP000198548">
    <property type="component" value="Unassembled WGS sequence"/>
</dbReference>
<dbReference type="AlphaFoldDB" id="A0A1H7TV14"/>
<evidence type="ECO:0000256" key="1">
    <source>
        <dbReference type="SAM" id="Phobius"/>
    </source>
</evidence>
<reference evidence="3 4" key="1">
    <citation type="submission" date="2016-10" db="EMBL/GenBank/DDBJ databases">
        <authorList>
            <person name="de Groot N.N."/>
        </authorList>
    </citation>
    <scope>NUCLEOTIDE SEQUENCE [LARGE SCALE GENOMIC DNA]</scope>
    <source>
        <strain evidence="3 4">DSM 19182</strain>
    </source>
</reference>
<dbReference type="OrthoDB" id="9877592at2"/>
<dbReference type="STRING" id="426703.SAMN04488100_11422"/>
<keyword evidence="5" id="KW-1185">Reference proteome</keyword>
<feature type="transmembrane region" description="Helical" evidence="1">
    <location>
        <begin position="65"/>
        <end position="82"/>
    </location>
</feature>